<dbReference type="InterPro" id="IPR013362">
    <property type="entry name" value="Pilus_4_PilV"/>
</dbReference>
<reference evidence="3" key="1">
    <citation type="submission" date="2018-09" db="EMBL/GenBank/DDBJ databases">
        <authorList>
            <person name="Zhu H."/>
        </authorList>
    </citation>
    <scope>NUCLEOTIDE SEQUENCE [LARGE SCALE GENOMIC DNA]</scope>
    <source>
        <strain evidence="3">K2W31S-8</strain>
    </source>
</reference>
<dbReference type="KEGG" id="pcav:D3880_19040"/>
<keyword evidence="3" id="KW-1185">Reference proteome</keyword>
<dbReference type="OrthoDB" id="8929815at2"/>
<dbReference type="RefSeq" id="WP_119895787.1">
    <property type="nucleotide sequence ID" value="NZ_CP032419.1"/>
</dbReference>
<keyword evidence="1" id="KW-0812">Transmembrane</keyword>
<feature type="transmembrane region" description="Helical" evidence="1">
    <location>
        <begin position="12"/>
        <end position="33"/>
    </location>
</feature>
<sequence>MSPITASQRGVTLIEVLVTVIILSIGLLGMAGLQSRLQQSEMEAYQRSQALILLNDMANRIASNRSNAAVYVTGATSPLGAGMTCPDNTGSRAQRDASEWCAALQGAAETSGGSSVGAMVGGRGCVESLVSNQYLVTVAWQGLTPISAPPAGAACGANSYGSAGSTCANDVCRRVVTTIVRVATL</sequence>
<evidence type="ECO:0000313" key="2">
    <source>
        <dbReference type="EMBL" id="AYC35141.1"/>
    </source>
</evidence>
<dbReference type="InterPro" id="IPR012902">
    <property type="entry name" value="N_methyl_site"/>
</dbReference>
<dbReference type="Pfam" id="PF07963">
    <property type="entry name" value="N_methyl"/>
    <property type="match status" value="1"/>
</dbReference>
<dbReference type="NCBIfam" id="TIGR02523">
    <property type="entry name" value="type_IV_pilV"/>
    <property type="match status" value="1"/>
</dbReference>
<evidence type="ECO:0000313" key="3">
    <source>
        <dbReference type="Proteomes" id="UP000265560"/>
    </source>
</evidence>
<organism evidence="2 3">
    <name type="scientific">Pseudomonas cavernae</name>
    <dbReference type="NCBI Taxonomy" id="2320867"/>
    <lineage>
        <taxon>Bacteria</taxon>
        <taxon>Pseudomonadati</taxon>
        <taxon>Pseudomonadota</taxon>
        <taxon>Gammaproteobacteria</taxon>
        <taxon>Pseudomonadales</taxon>
        <taxon>Pseudomonadaceae</taxon>
        <taxon>Pseudomonas</taxon>
    </lineage>
</organism>
<protein>
    <submittedName>
        <fullName evidence="2">Type IV pilus modification protein PilV</fullName>
    </submittedName>
</protein>
<proteinExistence type="predicted"/>
<dbReference type="EMBL" id="CP032419">
    <property type="protein sequence ID" value="AYC35141.1"/>
    <property type="molecule type" value="Genomic_DNA"/>
</dbReference>
<keyword evidence="1" id="KW-0472">Membrane</keyword>
<dbReference type="Proteomes" id="UP000265560">
    <property type="component" value="Chromosome"/>
</dbReference>
<accession>A0A385Z8L8</accession>
<keyword evidence="1" id="KW-1133">Transmembrane helix</keyword>
<dbReference type="NCBIfam" id="TIGR02532">
    <property type="entry name" value="IV_pilin_GFxxxE"/>
    <property type="match status" value="1"/>
</dbReference>
<name>A0A385Z8L8_9PSED</name>
<evidence type="ECO:0000256" key="1">
    <source>
        <dbReference type="SAM" id="Phobius"/>
    </source>
</evidence>
<gene>
    <name evidence="2" type="primary">pilV</name>
    <name evidence="2" type="ORF">D3880_19040</name>
</gene>
<dbReference type="AlphaFoldDB" id="A0A385Z8L8"/>